<dbReference type="GO" id="GO:0055085">
    <property type="term" value="P:transmembrane transport"/>
    <property type="evidence" value="ECO:0007669"/>
    <property type="project" value="UniProtKB-ARBA"/>
</dbReference>
<accession>A7NLV2</accession>
<keyword evidence="3" id="KW-0547">Nucleotide-binding</keyword>
<dbReference type="FunFam" id="3.40.50.300:FF:000016">
    <property type="entry name" value="Oligopeptide ABC transporter ATP-binding component"/>
    <property type="match status" value="1"/>
</dbReference>
<evidence type="ECO:0000256" key="3">
    <source>
        <dbReference type="ARBA" id="ARBA00022741"/>
    </source>
</evidence>
<dbReference type="PANTHER" id="PTHR43776">
    <property type="entry name" value="TRANSPORT ATP-BINDING PROTEIN"/>
    <property type="match status" value="1"/>
</dbReference>
<keyword evidence="2" id="KW-0813">Transport</keyword>
<protein>
    <submittedName>
        <fullName evidence="6">Oligopeptide/dipeptide ABC transporter, ATPase subunit</fullName>
    </submittedName>
</protein>
<dbReference type="GO" id="GO:0015833">
    <property type="term" value="P:peptide transport"/>
    <property type="evidence" value="ECO:0007669"/>
    <property type="project" value="InterPro"/>
</dbReference>
<dbReference type="Pfam" id="PF08352">
    <property type="entry name" value="oligo_HPY"/>
    <property type="match status" value="1"/>
</dbReference>
<dbReference type="CDD" id="cd03257">
    <property type="entry name" value="ABC_NikE_OppD_transporters"/>
    <property type="match status" value="1"/>
</dbReference>
<dbReference type="STRING" id="383372.Rcas_2420"/>
<dbReference type="InterPro" id="IPR027417">
    <property type="entry name" value="P-loop_NTPase"/>
</dbReference>
<dbReference type="RefSeq" id="WP_012120924.1">
    <property type="nucleotide sequence ID" value="NC_009767.1"/>
</dbReference>
<dbReference type="PROSITE" id="PS00211">
    <property type="entry name" value="ABC_TRANSPORTER_1"/>
    <property type="match status" value="1"/>
</dbReference>
<dbReference type="InterPro" id="IPR050319">
    <property type="entry name" value="ABC_transp_ATP-bind"/>
</dbReference>
<proteinExistence type="inferred from homology"/>
<sequence>MDTAKKNGTSDEILLEVRGLKKHFPIQSGFLRRVTGYVKAVDGIDFYIKKGETLGLVGESGCGKSTTGRTILRLLDPTAGEIIFDDPNIGKVDLAKLNRAQLTRVRPNMQIIFQDPFSSLNPRLTVGQIVGEPLEIQKVASGQALKDRVAELLQEVGIRPENMTRYPHAFSGGQRQRIGIARALALNPKLIVCDEPVSALDVSIQAQVLNLLEDLQEKYDLTYLFVAHDLSVVEHISDRVAVMYVGYIVEMASTEELYYHPKHPYTEALLAAIPKPDPRKRTRPIKLPGDVPSPANPPSGCYFHPRCRYAEEICKVERPPLRDIGGEHWVACHFAEQLQLQGVTRLNEIPLIELPKRQASVPATTTATT</sequence>
<evidence type="ECO:0000259" key="5">
    <source>
        <dbReference type="PROSITE" id="PS50893"/>
    </source>
</evidence>
<dbReference type="Gene3D" id="3.40.50.300">
    <property type="entry name" value="P-loop containing nucleotide triphosphate hydrolases"/>
    <property type="match status" value="1"/>
</dbReference>
<dbReference type="AlphaFoldDB" id="A7NLV2"/>
<dbReference type="eggNOG" id="COG4608">
    <property type="taxonomic scope" value="Bacteria"/>
</dbReference>
<dbReference type="SUPFAM" id="SSF52540">
    <property type="entry name" value="P-loop containing nucleoside triphosphate hydrolases"/>
    <property type="match status" value="1"/>
</dbReference>
<dbReference type="GO" id="GO:0016887">
    <property type="term" value="F:ATP hydrolysis activity"/>
    <property type="evidence" value="ECO:0007669"/>
    <property type="project" value="InterPro"/>
</dbReference>
<evidence type="ECO:0000256" key="4">
    <source>
        <dbReference type="ARBA" id="ARBA00022840"/>
    </source>
</evidence>
<dbReference type="EMBL" id="CP000804">
    <property type="protein sequence ID" value="ABU58500.1"/>
    <property type="molecule type" value="Genomic_DNA"/>
</dbReference>
<dbReference type="Proteomes" id="UP000000263">
    <property type="component" value="Chromosome"/>
</dbReference>
<keyword evidence="7" id="KW-1185">Reference proteome</keyword>
<dbReference type="GO" id="GO:0005524">
    <property type="term" value="F:ATP binding"/>
    <property type="evidence" value="ECO:0007669"/>
    <property type="project" value="UniProtKB-KW"/>
</dbReference>
<dbReference type="InterPro" id="IPR013563">
    <property type="entry name" value="Oligopep_ABC_C"/>
</dbReference>
<dbReference type="PROSITE" id="PS50893">
    <property type="entry name" value="ABC_TRANSPORTER_2"/>
    <property type="match status" value="1"/>
</dbReference>
<dbReference type="InterPro" id="IPR003593">
    <property type="entry name" value="AAA+_ATPase"/>
</dbReference>
<keyword evidence="4" id="KW-0067">ATP-binding</keyword>
<dbReference type="NCBIfam" id="NF008453">
    <property type="entry name" value="PRK11308.1"/>
    <property type="match status" value="1"/>
</dbReference>
<evidence type="ECO:0000256" key="1">
    <source>
        <dbReference type="ARBA" id="ARBA00005417"/>
    </source>
</evidence>
<dbReference type="Pfam" id="PF00005">
    <property type="entry name" value="ABC_tran"/>
    <property type="match status" value="1"/>
</dbReference>
<dbReference type="OrthoDB" id="9806285at2"/>
<gene>
    <name evidence="6" type="ordered locus">Rcas_2420</name>
</gene>
<comment type="similarity">
    <text evidence="1">Belongs to the ABC transporter superfamily.</text>
</comment>
<dbReference type="HOGENOM" id="CLU_000604_1_23_0"/>
<dbReference type="InterPro" id="IPR003439">
    <property type="entry name" value="ABC_transporter-like_ATP-bd"/>
</dbReference>
<reference evidence="6 7" key="1">
    <citation type="submission" date="2007-08" db="EMBL/GenBank/DDBJ databases">
        <title>Complete sequence of Roseiflexus castenholzii DSM 13941.</title>
        <authorList>
            <consortium name="US DOE Joint Genome Institute"/>
            <person name="Copeland A."/>
            <person name="Lucas S."/>
            <person name="Lapidus A."/>
            <person name="Barry K."/>
            <person name="Glavina del Rio T."/>
            <person name="Dalin E."/>
            <person name="Tice H."/>
            <person name="Pitluck S."/>
            <person name="Thompson L.S."/>
            <person name="Brettin T."/>
            <person name="Bruce D."/>
            <person name="Detter J.C."/>
            <person name="Han C."/>
            <person name="Tapia R."/>
            <person name="Schmutz J."/>
            <person name="Larimer F."/>
            <person name="Land M."/>
            <person name="Hauser L."/>
            <person name="Kyrpides N."/>
            <person name="Mikhailova N."/>
            <person name="Bryant D.A."/>
            <person name="Hanada S."/>
            <person name="Tsukatani Y."/>
            <person name="Richardson P."/>
        </authorList>
    </citation>
    <scope>NUCLEOTIDE SEQUENCE [LARGE SCALE GENOMIC DNA]</scope>
    <source>
        <strain evidence="7">DSM 13941 / HLO8</strain>
    </source>
</reference>
<dbReference type="NCBIfam" id="TIGR01727">
    <property type="entry name" value="oligo_HPY"/>
    <property type="match status" value="1"/>
</dbReference>
<dbReference type="PANTHER" id="PTHR43776:SF7">
    <property type="entry name" value="D,D-DIPEPTIDE TRANSPORT ATP-BINDING PROTEIN DDPF-RELATED"/>
    <property type="match status" value="1"/>
</dbReference>
<name>A7NLV2_ROSCS</name>
<evidence type="ECO:0000256" key="2">
    <source>
        <dbReference type="ARBA" id="ARBA00022448"/>
    </source>
</evidence>
<dbReference type="SMART" id="SM00382">
    <property type="entry name" value="AAA"/>
    <property type="match status" value="1"/>
</dbReference>
<dbReference type="KEGG" id="rca:Rcas_2420"/>
<evidence type="ECO:0000313" key="7">
    <source>
        <dbReference type="Proteomes" id="UP000000263"/>
    </source>
</evidence>
<feature type="domain" description="ABC transporter" evidence="5">
    <location>
        <begin position="26"/>
        <end position="270"/>
    </location>
</feature>
<evidence type="ECO:0000313" key="6">
    <source>
        <dbReference type="EMBL" id="ABU58500.1"/>
    </source>
</evidence>
<dbReference type="InterPro" id="IPR017871">
    <property type="entry name" value="ABC_transporter-like_CS"/>
</dbReference>
<organism evidence="6 7">
    <name type="scientific">Roseiflexus castenholzii (strain DSM 13941 / HLO8)</name>
    <dbReference type="NCBI Taxonomy" id="383372"/>
    <lineage>
        <taxon>Bacteria</taxon>
        <taxon>Bacillati</taxon>
        <taxon>Chloroflexota</taxon>
        <taxon>Chloroflexia</taxon>
        <taxon>Chloroflexales</taxon>
        <taxon>Roseiflexineae</taxon>
        <taxon>Roseiflexaceae</taxon>
        <taxon>Roseiflexus</taxon>
    </lineage>
</organism>